<organism evidence="1 2">
    <name type="scientific">Lentinus tigrinus ALCF2SS1-6</name>
    <dbReference type="NCBI Taxonomy" id="1328759"/>
    <lineage>
        <taxon>Eukaryota</taxon>
        <taxon>Fungi</taxon>
        <taxon>Dikarya</taxon>
        <taxon>Basidiomycota</taxon>
        <taxon>Agaricomycotina</taxon>
        <taxon>Agaricomycetes</taxon>
        <taxon>Polyporales</taxon>
        <taxon>Polyporaceae</taxon>
        <taxon>Lentinus</taxon>
    </lineage>
</organism>
<reference evidence="1" key="1">
    <citation type="journal article" date="2018" name="Genome Biol. Evol.">
        <title>Genomics and development of Lentinus tigrinus, a white-rot wood-decaying mushroom with dimorphic fruiting bodies.</title>
        <authorList>
            <person name="Wu B."/>
            <person name="Xu Z."/>
            <person name="Knudson A."/>
            <person name="Carlson A."/>
            <person name="Chen N."/>
            <person name="Kovaka S."/>
            <person name="LaButti K."/>
            <person name="Lipzen A."/>
            <person name="Pennachio C."/>
            <person name="Riley R."/>
            <person name="Schakwitz W."/>
            <person name="Umezawa K."/>
            <person name="Ohm R.A."/>
            <person name="Grigoriev I.V."/>
            <person name="Nagy L.G."/>
            <person name="Gibbons J."/>
            <person name="Hibbett D."/>
        </authorList>
    </citation>
    <scope>NUCLEOTIDE SEQUENCE [LARGE SCALE GENOMIC DNA]</scope>
    <source>
        <strain evidence="1">ALCF2SS1-6</strain>
    </source>
</reference>
<sequence>MSQTSNSLTETLHSHVLIPFLSPLLRDTLGKMQQPVVILDILLAVMLVSRRHEVSAMMKTCRLLYEAGVPYLLKETVDLKHEDDIVSFVTFMAAEQSSRLRYDIGLRLSLAESLSPGVAELLTHFLKNGGDAMRFRTLHLDHPEKLLSSSPGLADAFSTISYIDRLHVYEAGPLATSTLQNLRAEVHHVSVRLDGFGSVTHGTPTGTETDLTILLHSLRGSLLSFHGEGFDSRLTHETIFPNVASLSLTGHVPIYVPDYARAFPNVTNLATGTLQMDLISLNEAPRISAWRLENRSAQLSHGTGSWPALKQCRGTVADLWALGLRCEVEKLTATVDMDSAWELGMLGEVLRDLRPKYLEMFGVPATMAASPDFAEFFQQKPYWCLKTVVLKVSFPPGTGDVDGNAITDCIVRIVSALKLDVFVLGIDCYFLQYEYLPDSETGLTLRSETTLTERFLKQLDVDAFADSIQGAAPALRGLQIKIRRLRGSQVLISRRGDLPKEVY</sequence>
<dbReference type="OrthoDB" id="2751905at2759"/>
<dbReference type="AlphaFoldDB" id="A0A5C2RRC1"/>
<evidence type="ECO:0008006" key="3">
    <source>
        <dbReference type="Google" id="ProtNLM"/>
    </source>
</evidence>
<name>A0A5C2RRC1_9APHY</name>
<keyword evidence="2" id="KW-1185">Reference proteome</keyword>
<dbReference type="Proteomes" id="UP000313359">
    <property type="component" value="Unassembled WGS sequence"/>
</dbReference>
<evidence type="ECO:0000313" key="2">
    <source>
        <dbReference type="Proteomes" id="UP000313359"/>
    </source>
</evidence>
<evidence type="ECO:0000313" key="1">
    <source>
        <dbReference type="EMBL" id="RPD54123.1"/>
    </source>
</evidence>
<gene>
    <name evidence="1" type="ORF">L227DRAFT_657801</name>
</gene>
<proteinExistence type="predicted"/>
<protein>
    <recommendedName>
        <fullName evidence="3">F-box domain-containing protein</fullName>
    </recommendedName>
</protein>
<dbReference type="EMBL" id="ML122310">
    <property type="protein sequence ID" value="RPD54123.1"/>
    <property type="molecule type" value="Genomic_DNA"/>
</dbReference>
<accession>A0A5C2RRC1</accession>